<proteinExistence type="predicted"/>
<name>A0A2Z1CBA8_PSEPU</name>
<reference evidence="1" key="1">
    <citation type="journal article" date="2015" name="J. Antimicrob. Chemother.">
        <title>Genetic characterization of a novel blaDIM-2-carrying megaplasmid p12969-DIM from clinical Pseudomonas putida.</title>
        <authorList>
            <person name="Sun F."/>
            <person name="Zhou D."/>
            <person name="Wang Q."/>
            <person name="Feng J."/>
            <person name="Feng W."/>
            <person name="Luo W."/>
            <person name="Liu Y."/>
            <person name="Qiu X."/>
            <person name="Yin Z."/>
            <person name="Xia P."/>
        </authorList>
    </citation>
    <scope>NUCLEOTIDE SEQUENCE</scope>
    <source>
        <strain evidence="1">12969</strain>
        <plasmid evidence="1">p12969-DIM</plasmid>
    </source>
</reference>
<keyword evidence="1" id="KW-0614">Plasmid</keyword>
<protein>
    <submittedName>
        <fullName evidence="1">Uncharacterized protein</fullName>
    </submittedName>
</protein>
<organism evidence="1">
    <name type="scientific">Pseudomonas putida</name>
    <name type="common">Arthrobacter siderocapsulatus</name>
    <dbReference type="NCBI Taxonomy" id="303"/>
    <lineage>
        <taxon>Bacteria</taxon>
        <taxon>Pseudomonadati</taxon>
        <taxon>Pseudomonadota</taxon>
        <taxon>Gammaproteobacteria</taxon>
        <taxon>Pseudomonadales</taxon>
        <taxon>Pseudomonadaceae</taxon>
        <taxon>Pseudomonas</taxon>
    </lineage>
</organism>
<sequence length="216" mass="24741">MSLNPTIMDEAKTEVLSCLDNASRSIHEFHDAPAFMTWWEQYGSGDLGLTHDQKIDLYCQLRVEVYTFQGCLDEYRRLLTGKPDIAMRIGDCHYAYLSASGELIGLTVNRNSTIDEAEPYDFDSSAFNTCVGGWMDEDYRQTRKWITEPEFVPVTVDPLPEKYIEFDHAGQRWSFNRDELSMLESEDSCFHFVAYHLLSEPTTESVIAFIESNGLG</sequence>
<dbReference type="AlphaFoldDB" id="A0A2Z1CBA8"/>
<evidence type="ECO:0000313" key="1">
    <source>
        <dbReference type="EMBL" id="ALZ46283.1"/>
    </source>
</evidence>
<dbReference type="RefSeq" id="WP_021018553.1">
    <property type="nucleotide sequence ID" value="NZ_CP138358.1"/>
</dbReference>
<dbReference type="EMBL" id="KU130294">
    <property type="protein sequence ID" value="ALZ46283.1"/>
    <property type="molecule type" value="Genomic_DNA"/>
</dbReference>
<geneLocation type="plasmid" evidence="1">
    <name>p12969-DIM</name>
</geneLocation>
<accession>A0A2Z1CBA8</accession>